<dbReference type="EnsemblPlants" id="OMERI03G00040.1">
    <property type="protein sequence ID" value="OMERI03G00040.1"/>
    <property type="gene ID" value="OMERI03G00040"/>
</dbReference>
<keyword evidence="2" id="KW-1185">Reference proteome</keyword>
<name>A0A0E0CTN6_9ORYZ</name>
<reference evidence="1" key="2">
    <citation type="submission" date="2018-05" db="EMBL/GenBank/DDBJ databases">
        <title>OmerRS3 (Oryza meridionalis Reference Sequence Version 3).</title>
        <authorList>
            <person name="Zhang J."/>
            <person name="Kudrna D."/>
            <person name="Lee S."/>
            <person name="Talag J."/>
            <person name="Welchert J."/>
            <person name="Wing R.A."/>
        </authorList>
    </citation>
    <scope>NUCLEOTIDE SEQUENCE [LARGE SCALE GENOMIC DNA]</scope>
    <source>
        <strain evidence="1">cv. OR44</strain>
    </source>
</reference>
<dbReference type="HOGENOM" id="CLU_2472828_0_0_1"/>
<dbReference type="AlphaFoldDB" id="A0A0E0CTN6"/>
<evidence type="ECO:0000313" key="2">
    <source>
        <dbReference type="Proteomes" id="UP000008021"/>
    </source>
</evidence>
<reference evidence="1" key="1">
    <citation type="submission" date="2015-04" db="UniProtKB">
        <authorList>
            <consortium name="EnsemblPlants"/>
        </authorList>
    </citation>
    <scope>IDENTIFICATION</scope>
</reference>
<proteinExistence type="predicted"/>
<evidence type="ECO:0000313" key="1">
    <source>
        <dbReference type="EnsemblPlants" id="OMERI03G00040.1"/>
    </source>
</evidence>
<dbReference type="Gramene" id="OMERI03G00040.1">
    <property type="protein sequence ID" value="OMERI03G00040.1"/>
    <property type="gene ID" value="OMERI03G00040"/>
</dbReference>
<dbReference type="Proteomes" id="UP000008021">
    <property type="component" value="Chromosome 3"/>
</dbReference>
<sequence length="88" mass="9868">MAGGGRDCDDDDVREWRKMASLRWQRCVRVEEDGEERRTSQVRTQNALKLWMTNEVGRSLFAKAGELGAPVGIMVMKNTVGATNAILQ</sequence>
<protein>
    <submittedName>
        <fullName evidence="1">Uncharacterized protein</fullName>
    </submittedName>
</protein>
<organism evidence="1">
    <name type="scientific">Oryza meridionalis</name>
    <dbReference type="NCBI Taxonomy" id="40149"/>
    <lineage>
        <taxon>Eukaryota</taxon>
        <taxon>Viridiplantae</taxon>
        <taxon>Streptophyta</taxon>
        <taxon>Embryophyta</taxon>
        <taxon>Tracheophyta</taxon>
        <taxon>Spermatophyta</taxon>
        <taxon>Magnoliopsida</taxon>
        <taxon>Liliopsida</taxon>
        <taxon>Poales</taxon>
        <taxon>Poaceae</taxon>
        <taxon>BOP clade</taxon>
        <taxon>Oryzoideae</taxon>
        <taxon>Oryzeae</taxon>
        <taxon>Oryzinae</taxon>
        <taxon>Oryza</taxon>
    </lineage>
</organism>
<dbReference type="STRING" id="40149.A0A0E0CTN6"/>
<accession>A0A0E0CTN6</accession>